<dbReference type="AlphaFoldDB" id="A0A846RVX6"/>
<dbReference type="EMBL" id="JAATJL010000001">
    <property type="protein sequence ID" value="NJC23745.1"/>
    <property type="molecule type" value="Genomic_DNA"/>
</dbReference>
<feature type="chain" id="PRO_5032470743" description="Lipoprotein" evidence="2">
    <location>
        <begin position="27"/>
        <end position="255"/>
    </location>
</feature>
<evidence type="ECO:0000256" key="1">
    <source>
        <dbReference type="SAM" id="MobiDB-lite"/>
    </source>
</evidence>
<protein>
    <recommendedName>
        <fullName evidence="5">Lipoprotein</fullName>
    </recommendedName>
</protein>
<organism evidence="3 4">
    <name type="scientific">Arthrobacter pigmenti</name>
    <dbReference type="NCBI Taxonomy" id="271432"/>
    <lineage>
        <taxon>Bacteria</taxon>
        <taxon>Bacillati</taxon>
        <taxon>Actinomycetota</taxon>
        <taxon>Actinomycetes</taxon>
        <taxon>Micrococcales</taxon>
        <taxon>Micrococcaceae</taxon>
        <taxon>Arthrobacter</taxon>
    </lineage>
</organism>
<gene>
    <name evidence="3" type="ORF">BJ994_002821</name>
</gene>
<evidence type="ECO:0008006" key="5">
    <source>
        <dbReference type="Google" id="ProtNLM"/>
    </source>
</evidence>
<feature type="compositionally biased region" description="Low complexity" evidence="1">
    <location>
        <begin position="37"/>
        <end position="56"/>
    </location>
</feature>
<evidence type="ECO:0000256" key="2">
    <source>
        <dbReference type="SAM" id="SignalP"/>
    </source>
</evidence>
<evidence type="ECO:0000313" key="3">
    <source>
        <dbReference type="EMBL" id="NJC23745.1"/>
    </source>
</evidence>
<keyword evidence="2" id="KW-0732">Signal</keyword>
<reference evidence="3 4" key="1">
    <citation type="submission" date="2020-03" db="EMBL/GenBank/DDBJ databases">
        <title>Sequencing the genomes of 1000 actinobacteria strains.</title>
        <authorList>
            <person name="Klenk H.-P."/>
        </authorList>
    </citation>
    <scope>NUCLEOTIDE SEQUENCE [LARGE SCALE GENOMIC DNA]</scope>
    <source>
        <strain evidence="3 4">DSM 16403</strain>
    </source>
</reference>
<feature type="region of interest" description="Disordered" evidence="1">
    <location>
        <begin position="37"/>
        <end position="58"/>
    </location>
</feature>
<dbReference type="PROSITE" id="PS51257">
    <property type="entry name" value="PROKAR_LIPOPROTEIN"/>
    <property type="match status" value="1"/>
</dbReference>
<proteinExistence type="predicted"/>
<sequence length="255" mass="26058">MKKSFVTSCALAVTLLLTGCGGSNEAASDARFSAPSDAASSAAEAPSTKPTTTAPPELVSKAELEARVASLTDALDAPLQIVPPQEAEAGVARAEEAMGSSTIHPEKCREMVMHNMELGRTRATGGLLGMGASDDEGGVLLAALLDGSTDDAVERGFTMDREQLKACSSMTILIGESTTTLTSEELPQDPIGEQSYALLAIEKVGPGGAVYTLSVNARGNGLIASVQTVGTVEPDGAAQDQLADLAAQLLEPSKP</sequence>
<dbReference type="RefSeq" id="WP_167995050.1">
    <property type="nucleotide sequence ID" value="NZ_JAATJL010000001.1"/>
</dbReference>
<feature type="signal peptide" evidence="2">
    <location>
        <begin position="1"/>
        <end position="26"/>
    </location>
</feature>
<keyword evidence="4" id="KW-1185">Reference proteome</keyword>
<accession>A0A846RVX6</accession>
<dbReference type="Proteomes" id="UP000547458">
    <property type="component" value="Unassembled WGS sequence"/>
</dbReference>
<comment type="caution">
    <text evidence="3">The sequence shown here is derived from an EMBL/GenBank/DDBJ whole genome shotgun (WGS) entry which is preliminary data.</text>
</comment>
<evidence type="ECO:0000313" key="4">
    <source>
        <dbReference type="Proteomes" id="UP000547458"/>
    </source>
</evidence>
<name>A0A846RVX6_9MICC</name>